<feature type="domain" description="D-isomer specific 2-hydroxyacid dehydrogenase NAD-binding" evidence="3">
    <location>
        <begin position="226"/>
        <end position="329"/>
    </location>
</feature>
<gene>
    <name evidence="4" type="ORF">M430DRAFT_20403</name>
</gene>
<protein>
    <recommendedName>
        <fullName evidence="3">D-isomer specific 2-hydroxyacid dehydrogenase NAD-binding domain-containing protein</fullName>
    </recommendedName>
</protein>
<dbReference type="OrthoDB" id="298012at2759"/>
<dbReference type="CDD" id="cd12163">
    <property type="entry name" value="2-Hacid_dh_5"/>
    <property type="match status" value="1"/>
</dbReference>
<reference evidence="4 5" key="1">
    <citation type="journal article" date="2018" name="New Phytol.">
        <title>Comparative genomics and transcriptomics depict ericoid mycorrhizal fungi as versatile saprotrophs and plant mutualists.</title>
        <authorList>
            <person name="Martino E."/>
            <person name="Morin E."/>
            <person name="Grelet G.A."/>
            <person name="Kuo A."/>
            <person name="Kohler A."/>
            <person name="Daghino S."/>
            <person name="Barry K.W."/>
            <person name="Cichocki N."/>
            <person name="Clum A."/>
            <person name="Dockter R.B."/>
            <person name="Hainaut M."/>
            <person name="Kuo R.C."/>
            <person name="LaButti K."/>
            <person name="Lindahl B.D."/>
            <person name="Lindquist E.A."/>
            <person name="Lipzen A."/>
            <person name="Khouja H.R."/>
            <person name="Magnuson J."/>
            <person name="Murat C."/>
            <person name="Ohm R.A."/>
            <person name="Singer S.W."/>
            <person name="Spatafora J.W."/>
            <person name="Wang M."/>
            <person name="Veneault-Fourrey C."/>
            <person name="Henrissat B."/>
            <person name="Grigoriev I.V."/>
            <person name="Martin F.M."/>
            <person name="Perotto S."/>
        </authorList>
    </citation>
    <scope>NUCLEOTIDE SEQUENCE [LARGE SCALE GENOMIC DNA]</scope>
    <source>
        <strain evidence="4 5">ATCC 22711</strain>
    </source>
</reference>
<name>A0A2T3AYE5_AMORE</name>
<keyword evidence="5" id="KW-1185">Reference proteome</keyword>
<dbReference type="STRING" id="857342.A0A2T3AYE5"/>
<dbReference type="GO" id="GO:0016491">
    <property type="term" value="F:oxidoreductase activity"/>
    <property type="evidence" value="ECO:0007669"/>
    <property type="project" value="UniProtKB-KW"/>
</dbReference>
<dbReference type="EMBL" id="KZ679013">
    <property type="protein sequence ID" value="PSS15096.1"/>
    <property type="molecule type" value="Genomic_DNA"/>
</dbReference>
<dbReference type="PANTHER" id="PTHR43333:SF1">
    <property type="entry name" value="D-ISOMER SPECIFIC 2-HYDROXYACID DEHYDROGENASE NAD-BINDING DOMAIN-CONTAINING PROTEIN"/>
    <property type="match status" value="1"/>
</dbReference>
<organism evidence="4 5">
    <name type="scientific">Amorphotheca resinae ATCC 22711</name>
    <dbReference type="NCBI Taxonomy" id="857342"/>
    <lineage>
        <taxon>Eukaryota</taxon>
        <taxon>Fungi</taxon>
        <taxon>Dikarya</taxon>
        <taxon>Ascomycota</taxon>
        <taxon>Pezizomycotina</taxon>
        <taxon>Leotiomycetes</taxon>
        <taxon>Helotiales</taxon>
        <taxon>Amorphothecaceae</taxon>
        <taxon>Amorphotheca</taxon>
    </lineage>
</organism>
<evidence type="ECO:0000256" key="1">
    <source>
        <dbReference type="ARBA" id="ARBA00023002"/>
    </source>
</evidence>
<dbReference type="PANTHER" id="PTHR43333">
    <property type="entry name" value="2-HACID_DH_C DOMAIN-CONTAINING PROTEIN"/>
    <property type="match status" value="1"/>
</dbReference>
<dbReference type="Proteomes" id="UP000241818">
    <property type="component" value="Unassembled WGS sequence"/>
</dbReference>
<dbReference type="InterPro" id="IPR006140">
    <property type="entry name" value="D-isomer_DH_NAD-bd"/>
</dbReference>
<dbReference type="RefSeq" id="XP_024719695.1">
    <property type="nucleotide sequence ID" value="XM_024864288.1"/>
</dbReference>
<evidence type="ECO:0000313" key="4">
    <source>
        <dbReference type="EMBL" id="PSS15096.1"/>
    </source>
</evidence>
<keyword evidence="1" id="KW-0560">Oxidoreductase</keyword>
<dbReference type="InterPro" id="IPR029752">
    <property type="entry name" value="D-isomer_DH_CS1"/>
</dbReference>
<dbReference type="InterPro" id="IPR036291">
    <property type="entry name" value="NAD(P)-bd_dom_sf"/>
</dbReference>
<feature type="domain" description="D-isomer specific 2-hydroxyacid dehydrogenase NAD-binding" evidence="3">
    <location>
        <begin position="126"/>
        <end position="200"/>
    </location>
</feature>
<proteinExistence type="predicted"/>
<dbReference type="AlphaFoldDB" id="A0A2T3AYE5"/>
<evidence type="ECO:0000256" key="2">
    <source>
        <dbReference type="ARBA" id="ARBA00023027"/>
    </source>
</evidence>
<evidence type="ECO:0000259" key="3">
    <source>
        <dbReference type="Pfam" id="PF02826"/>
    </source>
</evidence>
<dbReference type="SUPFAM" id="SSF51735">
    <property type="entry name" value="NAD(P)-binding Rossmann-fold domains"/>
    <property type="match status" value="1"/>
</dbReference>
<evidence type="ECO:0000313" key="5">
    <source>
        <dbReference type="Proteomes" id="UP000241818"/>
    </source>
</evidence>
<accession>A0A2T3AYE5</accession>
<sequence length="366" mass="40838">MGEAPSVQKEHILCILPFPEPTEILRNIQKKHPQVEFTYILQPITASRAWNTDAKDIPDETFKKATILCTLASLPSDPKLVPNLKFIHFFSAGIDHVRSTPIYKDTVIPLTTSSGIHGPQISEWVIMQMLSFAHKEKLLLQLQKEHKWGKHSEFGQLKDYVGQRLGVLGYGSIGRQTANVCKALGMDVIAYTASPRTTPESKKDTGYIVPRTGDPDGVIPSAWYSGLDKASLHNFLSQDIDVLLIAVPLTDETRHFLGKEEFEILGKKNAFVVNIARGSIVVQDELIAALKKKEGGLRGAALDVTDPEPLNKDSELWDMENVTVTPHVSGMGTMYLERSFEILERNLTLLEQGKKLINVVDRKRGY</sequence>
<dbReference type="Gene3D" id="3.40.50.720">
    <property type="entry name" value="NAD(P)-binding Rossmann-like Domain"/>
    <property type="match status" value="2"/>
</dbReference>
<keyword evidence="2" id="KW-0520">NAD</keyword>
<dbReference type="SUPFAM" id="SSF52283">
    <property type="entry name" value="Formate/glycerate dehydrogenase catalytic domain-like"/>
    <property type="match status" value="1"/>
</dbReference>
<dbReference type="PROSITE" id="PS00065">
    <property type="entry name" value="D_2_HYDROXYACID_DH_1"/>
    <property type="match status" value="1"/>
</dbReference>
<dbReference type="GO" id="GO:0051287">
    <property type="term" value="F:NAD binding"/>
    <property type="evidence" value="ECO:0007669"/>
    <property type="project" value="InterPro"/>
</dbReference>
<dbReference type="GeneID" id="36572369"/>
<dbReference type="Pfam" id="PF02826">
    <property type="entry name" value="2-Hacid_dh_C"/>
    <property type="match status" value="2"/>
</dbReference>
<dbReference type="InParanoid" id="A0A2T3AYE5"/>